<evidence type="ECO:0000256" key="8">
    <source>
        <dbReference type="ARBA" id="ARBA00022723"/>
    </source>
</evidence>
<evidence type="ECO:0000313" key="19">
    <source>
        <dbReference type="Proteomes" id="UP000245523"/>
    </source>
</evidence>
<evidence type="ECO:0000256" key="6">
    <source>
        <dbReference type="ARBA" id="ARBA00022485"/>
    </source>
</evidence>
<dbReference type="PANTHER" id="PTHR36701:SF1">
    <property type="entry name" value="EPOXYQUEUOSINE REDUCTASE QUEH"/>
    <property type="match status" value="1"/>
</dbReference>
<feature type="binding site" evidence="17">
    <location>
        <position position="116"/>
    </location>
    <ligand>
        <name>[4Fe-4S] cluster</name>
        <dbReference type="ChEBI" id="CHEBI:49883"/>
    </ligand>
</feature>
<evidence type="ECO:0000256" key="13">
    <source>
        <dbReference type="ARBA" id="ARBA00023157"/>
    </source>
</evidence>
<dbReference type="HAMAP" id="MF_02089">
    <property type="entry name" value="QueH"/>
    <property type="match status" value="1"/>
</dbReference>
<dbReference type="RefSeq" id="WP_106198524.1">
    <property type="nucleotide sequence ID" value="NZ_JAXEIU010000060.1"/>
</dbReference>
<dbReference type="InterPro" id="IPR003828">
    <property type="entry name" value="QueH"/>
</dbReference>
<evidence type="ECO:0000256" key="1">
    <source>
        <dbReference type="ARBA" id="ARBA00002268"/>
    </source>
</evidence>
<keyword evidence="6 17" id="KW-0004">4Fe-4S</keyword>
<evidence type="ECO:0000256" key="11">
    <source>
        <dbReference type="ARBA" id="ARBA00023004"/>
    </source>
</evidence>
<proteinExistence type="inferred from homology"/>
<evidence type="ECO:0000256" key="5">
    <source>
        <dbReference type="ARBA" id="ARBA00016895"/>
    </source>
</evidence>
<feature type="binding site" evidence="17">
    <location>
        <position position="31"/>
    </location>
    <ligand>
        <name>[4Fe-4S] cluster</name>
        <dbReference type="ChEBI" id="CHEBI:49883"/>
    </ligand>
</feature>
<dbReference type="PANTHER" id="PTHR36701">
    <property type="entry name" value="EPOXYQUEUOSINE REDUCTASE QUEH"/>
    <property type="match status" value="1"/>
</dbReference>
<dbReference type="Pfam" id="PF02677">
    <property type="entry name" value="QueH"/>
    <property type="match status" value="1"/>
</dbReference>
<keyword evidence="11 17" id="KW-0408">Iron</keyword>
<keyword evidence="12 17" id="KW-0411">Iron-sulfur</keyword>
<dbReference type="Proteomes" id="UP000245523">
    <property type="component" value="Unassembled WGS sequence"/>
</dbReference>
<evidence type="ECO:0000256" key="4">
    <source>
        <dbReference type="ARBA" id="ARBA00012622"/>
    </source>
</evidence>
<comment type="similarity">
    <text evidence="3 17">Belongs to the QueH family.</text>
</comment>
<evidence type="ECO:0000256" key="7">
    <source>
        <dbReference type="ARBA" id="ARBA00022694"/>
    </source>
</evidence>
<evidence type="ECO:0000313" key="18">
    <source>
        <dbReference type="EMBL" id="PWL01859.1"/>
    </source>
</evidence>
<dbReference type="EC" id="1.17.99.6" evidence="4 17"/>
<keyword evidence="8 17" id="KW-0479">Metal-binding</keyword>
<evidence type="ECO:0000256" key="16">
    <source>
        <dbReference type="ARBA" id="ARBA00047415"/>
    </source>
</evidence>
<organism evidence="18 19">
    <name type="scientific">Hallerella porci</name>
    <dbReference type="NCBI Taxonomy" id="1945871"/>
    <lineage>
        <taxon>Bacteria</taxon>
        <taxon>Pseudomonadati</taxon>
        <taxon>Fibrobacterota</taxon>
        <taxon>Fibrobacteria</taxon>
        <taxon>Fibrobacterales</taxon>
        <taxon>Fibrobacteraceae</taxon>
        <taxon>Hallerella</taxon>
    </lineage>
</organism>
<sequence>MNPVDYQRKLDGILRDLEKRGEVPSLLLHCCCAPCSTYVLEYLSNYFRITTFYYNPNIFPEEEYQHRVAELKRFSAEFPTKYPVQFLEGNYEPAKYYAAVKGLEHDPEGGARCLKCFELRLGESAKVAKELGMDYFTTTLTISPMKDAAVLNEIGEKMAEKFGVRHLPSNFKKRNGFLRSTEICKIYGLYRQDFCGCVYSKMERERAQKAAETQNV</sequence>
<evidence type="ECO:0000256" key="3">
    <source>
        <dbReference type="ARBA" id="ARBA00008207"/>
    </source>
</evidence>
<evidence type="ECO:0000256" key="12">
    <source>
        <dbReference type="ARBA" id="ARBA00023014"/>
    </source>
</evidence>
<comment type="caution">
    <text evidence="18">The sequence shown here is derived from an EMBL/GenBank/DDBJ whole genome shotgun (WGS) entry which is preliminary data.</text>
</comment>
<keyword evidence="10 17" id="KW-0560">Oxidoreductase</keyword>
<evidence type="ECO:0000256" key="15">
    <source>
        <dbReference type="ARBA" id="ARBA00031446"/>
    </source>
</evidence>
<evidence type="ECO:0000256" key="9">
    <source>
        <dbReference type="ARBA" id="ARBA00022785"/>
    </source>
</evidence>
<accession>A0ABX5LNT3</accession>
<feature type="binding site" evidence="17">
    <location>
        <position position="113"/>
    </location>
    <ligand>
        <name>[4Fe-4S] cluster</name>
        <dbReference type="ChEBI" id="CHEBI:49883"/>
    </ligand>
</feature>
<name>A0ABX5LNT3_9BACT</name>
<feature type="binding site" evidence="17">
    <location>
        <position position="32"/>
    </location>
    <ligand>
        <name>[4Fe-4S] cluster</name>
        <dbReference type="ChEBI" id="CHEBI:49883"/>
    </ligand>
</feature>
<dbReference type="EMBL" id="QGHD01000010">
    <property type="protein sequence ID" value="PWL01859.1"/>
    <property type="molecule type" value="Genomic_DNA"/>
</dbReference>
<keyword evidence="13 17" id="KW-1015">Disulfide bond</keyword>
<feature type="disulfide bond" description="Redox-active" evidence="17">
    <location>
        <begin position="195"/>
        <end position="197"/>
    </location>
</feature>
<keyword evidence="14 17" id="KW-0676">Redox-active center</keyword>
<comment type="catalytic activity">
    <reaction evidence="16 17">
        <text>epoxyqueuosine(34) in tRNA + AH2 = queuosine(34) in tRNA + A + H2O</text>
        <dbReference type="Rhea" id="RHEA:32159"/>
        <dbReference type="Rhea" id="RHEA-COMP:18571"/>
        <dbReference type="Rhea" id="RHEA-COMP:18582"/>
        <dbReference type="ChEBI" id="CHEBI:13193"/>
        <dbReference type="ChEBI" id="CHEBI:15377"/>
        <dbReference type="ChEBI" id="CHEBI:17499"/>
        <dbReference type="ChEBI" id="CHEBI:194431"/>
        <dbReference type="ChEBI" id="CHEBI:194443"/>
        <dbReference type="EC" id="1.17.99.6"/>
    </reaction>
</comment>
<gene>
    <name evidence="17" type="primary">queH</name>
    <name evidence="18" type="ORF">B0H50_11024</name>
</gene>
<protein>
    <recommendedName>
        <fullName evidence="5 17">Epoxyqueuosine reductase QueH</fullName>
        <ecNumber evidence="4 17">1.17.99.6</ecNumber>
    </recommendedName>
    <alternativeName>
        <fullName evidence="15 17">Queuosine biosynthesis protein QueH</fullName>
    </alternativeName>
</protein>
<evidence type="ECO:0000256" key="14">
    <source>
        <dbReference type="ARBA" id="ARBA00023284"/>
    </source>
</evidence>
<comment type="function">
    <text evidence="1 17">Catalyzes the conversion of epoxyqueuosine (oQ) to queuosine (Q), which is a hypermodified base found in the wobble positions of tRNA(Asp), tRNA(Asn), tRNA(His) and tRNA(Tyr).</text>
</comment>
<reference evidence="18 19" key="1">
    <citation type="submission" date="2018-05" db="EMBL/GenBank/DDBJ databases">
        <title>Animal gut microbial communities from fecal samples from Wisconsin, USA.</title>
        <authorList>
            <person name="Neumann A."/>
        </authorList>
    </citation>
    <scope>NUCLEOTIDE SEQUENCE [LARGE SCALE GENOMIC DNA]</scope>
    <source>
        <strain evidence="18 19">UWS4</strain>
    </source>
</reference>
<evidence type="ECO:0000256" key="2">
    <source>
        <dbReference type="ARBA" id="ARBA00004691"/>
    </source>
</evidence>
<comment type="pathway">
    <text evidence="2 17">tRNA modification; tRNA-queuosine biosynthesis.</text>
</comment>
<evidence type="ECO:0000256" key="10">
    <source>
        <dbReference type="ARBA" id="ARBA00023002"/>
    </source>
</evidence>
<keyword evidence="7 17" id="KW-0819">tRNA processing</keyword>
<keyword evidence="9 17" id="KW-0671">Queuosine biosynthesis</keyword>
<evidence type="ECO:0000256" key="17">
    <source>
        <dbReference type="HAMAP-Rule" id="MF_02089"/>
    </source>
</evidence>
<keyword evidence="19" id="KW-1185">Reference proteome</keyword>